<dbReference type="Gene3D" id="3.40.30.10">
    <property type="entry name" value="Glutaredoxin"/>
    <property type="match status" value="1"/>
</dbReference>
<dbReference type="RefSeq" id="XP_040776539.1">
    <property type="nucleotide sequence ID" value="XM_040915171.1"/>
</dbReference>
<organism evidence="3 4">
    <name type="scientific">Cryphonectria parasitica (strain ATCC 38755 / EP155)</name>
    <dbReference type="NCBI Taxonomy" id="660469"/>
    <lineage>
        <taxon>Eukaryota</taxon>
        <taxon>Fungi</taxon>
        <taxon>Dikarya</taxon>
        <taxon>Ascomycota</taxon>
        <taxon>Pezizomycotina</taxon>
        <taxon>Sordariomycetes</taxon>
        <taxon>Sordariomycetidae</taxon>
        <taxon>Diaporthales</taxon>
        <taxon>Cryphonectriaceae</taxon>
        <taxon>Cryphonectria-Endothia species complex</taxon>
        <taxon>Cryphonectria</taxon>
    </lineage>
</organism>
<dbReference type="AlphaFoldDB" id="A0A9P4Y310"/>
<sequence length="121" mass="13436">MSSTDHPQSIADAAASQAAASKIPQFLIIYANIVDGKSWCGDCRVAEPLVNKKFPQGGPKRLGIYYAGDRETWRKSDNPWRKFGVPALPTLYKVTPDGTWSKLVEAEVYDEKKLNEFVDSS</sequence>
<dbReference type="InterPro" id="IPR045108">
    <property type="entry name" value="TXNDC17-like"/>
</dbReference>
<evidence type="ECO:0000313" key="3">
    <source>
        <dbReference type="EMBL" id="KAF3765578.1"/>
    </source>
</evidence>
<protein>
    <recommendedName>
        <fullName evidence="2">Thioredoxin domain-containing protein</fullName>
    </recommendedName>
</protein>
<keyword evidence="4" id="KW-1185">Reference proteome</keyword>
<feature type="domain" description="Thioredoxin" evidence="2">
    <location>
        <begin position="24"/>
        <end position="117"/>
    </location>
</feature>
<dbReference type="SUPFAM" id="SSF52833">
    <property type="entry name" value="Thioredoxin-like"/>
    <property type="match status" value="1"/>
</dbReference>
<dbReference type="Pfam" id="PF06110">
    <property type="entry name" value="TXD17-like_Trx"/>
    <property type="match status" value="1"/>
</dbReference>
<dbReference type="GO" id="GO:0047134">
    <property type="term" value="F:protein-disulfide reductase [NAD(P)H] activity"/>
    <property type="evidence" value="ECO:0007669"/>
    <property type="project" value="InterPro"/>
</dbReference>
<dbReference type="EMBL" id="MU032347">
    <property type="protein sequence ID" value="KAF3765578.1"/>
    <property type="molecule type" value="Genomic_DNA"/>
</dbReference>
<dbReference type="PANTHER" id="PTHR12452:SF0">
    <property type="entry name" value="THIOREDOXIN DOMAIN-CONTAINING PROTEIN 17"/>
    <property type="match status" value="1"/>
</dbReference>
<dbReference type="Proteomes" id="UP000803844">
    <property type="component" value="Unassembled WGS sequence"/>
</dbReference>
<proteinExistence type="inferred from homology"/>
<dbReference type="GO" id="GO:0005829">
    <property type="term" value="C:cytosol"/>
    <property type="evidence" value="ECO:0007669"/>
    <property type="project" value="TreeGrafter"/>
</dbReference>
<dbReference type="OrthoDB" id="78947at2759"/>
<reference evidence="3" key="1">
    <citation type="journal article" date="2020" name="Phytopathology">
        <title>Genome sequence of the chestnut blight fungus Cryphonectria parasitica EP155: A fundamental resource for an archetypical invasive plant pathogen.</title>
        <authorList>
            <person name="Crouch J.A."/>
            <person name="Dawe A."/>
            <person name="Aerts A."/>
            <person name="Barry K."/>
            <person name="Churchill A.C.L."/>
            <person name="Grimwood J."/>
            <person name="Hillman B."/>
            <person name="Milgroom M.G."/>
            <person name="Pangilinan J."/>
            <person name="Smith M."/>
            <person name="Salamov A."/>
            <person name="Schmutz J."/>
            <person name="Yadav J."/>
            <person name="Grigoriev I.V."/>
            <person name="Nuss D."/>
        </authorList>
    </citation>
    <scope>NUCLEOTIDE SEQUENCE</scope>
    <source>
        <strain evidence="3">EP155</strain>
    </source>
</reference>
<comment type="similarity">
    <text evidence="1">Belongs to the thioredoxin family.</text>
</comment>
<comment type="caution">
    <text evidence="3">The sequence shown here is derived from an EMBL/GenBank/DDBJ whole genome shotgun (WGS) entry which is preliminary data.</text>
</comment>
<evidence type="ECO:0000256" key="1">
    <source>
        <dbReference type="ARBA" id="ARBA00008987"/>
    </source>
</evidence>
<dbReference type="InterPro" id="IPR010357">
    <property type="entry name" value="TXNDC17_dom"/>
</dbReference>
<name>A0A9P4Y310_CRYP1</name>
<dbReference type="GeneID" id="63832300"/>
<evidence type="ECO:0000259" key="2">
    <source>
        <dbReference type="Pfam" id="PF06110"/>
    </source>
</evidence>
<dbReference type="PANTHER" id="PTHR12452">
    <property type="entry name" value="42-9-9 PROTEIN-RELATED"/>
    <property type="match status" value="1"/>
</dbReference>
<accession>A0A9P4Y310</accession>
<dbReference type="InterPro" id="IPR036249">
    <property type="entry name" value="Thioredoxin-like_sf"/>
</dbReference>
<gene>
    <name evidence="3" type="ORF">M406DRAFT_105884</name>
</gene>
<evidence type="ECO:0000313" key="4">
    <source>
        <dbReference type="Proteomes" id="UP000803844"/>
    </source>
</evidence>